<organism evidence="1 2">
    <name type="scientific">Geothrix rubra</name>
    <dbReference type="NCBI Taxonomy" id="2927977"/>
    <lineage>
        <taxon>Bacteria</taxon>
        <taxon>Pseudomonadati</taxon>
        <taxon>Acidobacteriota</taxon>
        <taxon>Holophagae</taxon>
        <taxon>Holophagales</taxon>
        <taxon>Holophagaceae</taxon>
        <taxon>Geothrix</taxon>
    </lineage>
</organism>
<evidence type="ECO:0000313" key="1">
    <source>
        <dbReference type="EMBL" id="GLH69450.1"/>
    </source>
</evidence>
<reference evidence="1 2" key="1">
    <citation type="journal article" date="2023" name="Antonie Van Leeuwenhoek">
        <title>Mesoterricola silvestris gen. nov., sp. nov., Mesoterricola sediminis sp. nov., Geothrix oryzae sp. nov., Geothrix edaphica sp. nov., Geothrix rubra sp. nov., and Geothrix limicola sp. nov., six novel members of Acidobacteriota isolated from soils.</title>
        <authorList>
            <person name="Itoh H."/>
            <person name="Sugisawa Y."/>
            <person name="Mise K."/>
            <person name="Xu Z."/>
            <person name="Kuniyasu M."/>
            <person name="Ushijima N."/>
            <person name="Kawano K."/>
            <person name="Kobayashi E."/>
            <person name="Shiratori Y."/>
            <person name="Masuda Y."/>
            <person name="Senoo K."/>
        </authorList>
    </citation>
    <scope>NUCLEOTIDE SEQUENCE [LARGE SCALE GENOMIC DNA]</scope>
    <source>
        <strain evidence="1 2">Red803</strain>
    </source>
</reference>
<dbReference type="RefSeq" id="WP_285723470.1">
    <property type="nucleotide sequence ID" value="NZ_BSDD01000002.1"/>
</dbReference>
<keyword evidence="2" id="KW-1185">Reference proteome</keyword>
<name>A0ABQ5Q4W0_9BACT</name>
<dbReference type="Proteomes" id="UP001165089">
    <property type="component" value="Unassembled WGS sequence"/>
</dbReference>
<gene>
    <name evidence="1" type="ORF">GETHPA_09830</name>
</gene>
<comment type="caution">
    <text evidence="1">The sequence shown here is derived from an EMBL/GenBank/DDBJ whole genome shotgun (WGS) entry which is preliminary data.</text>
</comment>
<dbReference type="EMBL" id="BSDD01000002">
    <property type="protein sequence ID" value="GLH69450.1"/>
    <property type="molecule type" value="Genomic_DNA"/>
</dbReference>
<proteinExistence type="predicted"/>
<protein>
    <submittedName>
        <fullName evidence="1">Uncharacterized protein</fullName>
    </submittedName>
</protein>
<evidence type="ECO:0000313" key="2">
    <source>
        <dbReference type="Proteomes" id="UP001165089"/>
    </source>
</evidence>
<accession>A0ABQ5Q4W0</accession>
<sequence>MRSLLFLFLAAGLGAATPQVRILSAELLVGPGREPRPGDAPFRPRLELEVAVEGLAAGTAPEFRVWRGPAGDASRRLPLGVRGLRRIQAESVAPEGAGRYRILASTEPAAGDLGRVIVDLQVRGRRAARAIAPLRLRALPAPRPRADPRS</sequence>